<sequence length="71" mass="7687">MGDVILLRDVRTCSEDEALWISSQRGSGDVRANRLAMLTLVFAREVDLERESTFSSVAAVVLISTGNSALS</sequence>
<protein>
    <submittedName>
        <fullName evidence="1">Uncharacterized protein</fullName>
    </submittedName>
</protein>
<proteinExistence type="predicted"/>
<reference evidence="1" key="1">
    <citation type="submission" date="2019-04" db="EMBL/GenBank/DDBJ databases">
        <authorList>
            <person name="Melise S."/>
            <person name="Noan J."/>
            <person name="Okalmin O."/>
        </authorList>
    </citation>
    <scope>NUCLEOTIDE SEQUENCE</scope>
    <source>
        <strain evidence="1">FN9</strain>
    </source>
</reference>
<dbReference type="EMBL" id="CAAKMV010000207">
    <property type="protein sequence ID" value="VIO64691.1"/>
    <property type="molecule type" value="Genomic_DNA"/>
</dbReference>
<organism evidence="1">
    <name type="scientific">Gibberella zeae</name>
    <name type="common">Wheat head blight fungus</name>
    <name type="synonym">Fusarium graminearum</name>
    <dbReference type="NCBI Taxonomy" id="5518"/>
    <lineage>
        <taxon>Eukaryota</taxon>
        <taxon>Fungi</taxon>
        <taxon>Dikarya</taxon>
        <taxon>Ascomycota</taxon>
        <taxon>Pezizomycotina</taxon>
        <taxon>Sordariomycetes</taxon>
        <taxon>Hypocreomycetidae</taxon>
        <taxon>Hypocreales</taxon>
        <taxon>Nectriaceae</taxon>
        <taxon>Fusarium</taxon>
    </lineage>
</organism>
<gene>
    <name evidence="1" type="ORF">FUG_LOCUS580663</name>
</gene>
<accession>A0A4E9EQM3</accession>
<name>A0A4E9EQM3_GIBZA</name>
<evidence type="ECO:0000313" key="1">
    <source>
        <dbReference type="EMBL" id="VIO64691.1"/>
    </source>
</evidence>
<dbReference type="AlphaFoldDB" id="A0A4E9EQM3"/>